<evidence type="ECO:0000313" key="1">
    <source>
        <dbReference type="EMBL" id="KRX36349.1"/>
    </source>
</evidence>
<dbReference type="OrthoDB" id="10439080at2759"/>
<dbReference type="EMBL" id="JYDJ01000370">
    <property type="protein sequence ID" value="KRX36349.1"/>
    <property type="molecule type" value="Genomic_DNA"/>
</dbReference>
<evidence type="ECO:0000313" key="2">
    <source>
        <dbReference type="Proteomes" id="UP000055048"/>
    </source>
</evidence>
<accession>A0A0V0TBG2</accession>
<keyword evidence="2" id="KW-1185">Reference proteome</keyword>
<protein>
    <submittedName>
        <fullName evidence="1">Uncharacterized protein</fullName>
    </submittedName>
</protein>
<proteinExistence type="predicted"/>
<organism evidence="1 2">
    <name type="scientific">Trichinella murrelli</name>
    <dbReference type="NCBI Taxonomy" id="144512"/>
    <lineage>
        <taxon>Eukaryota</taxon>
        <taxon>Metazoa</taxon>
        <taxon>Ecdysozoa</taxon>
        <taxon>Nematoda</taxon>
        <taxon>Enoplea</taxon>
        <taxon>Dorylaimia</taxon>
        <taxon>Trichinellida</taxon>
        <taxon>Trichinellidae</taxon>
        <taxon>Trichinella</taxon>
    </lineage>
</organism>
<reference evidence="1 2" key="1">
    <citation type="submission" date="2015-01" db="EMBL/GenBank/DDBJ databases">
        <title>Evolution of Trichinella species and genotypes.</title>
        <authorList>
            <person name="Korhonen P.K."/>
            <person name="Edoardo P."/>
            <person name="Giuseppe L.R."/>
            <person name="Gasser R.B."/>
        </authorList>
    </citation>
    <scope>NUCLEOTIDE SEQUENCE [LARGE SCALE GENOMIC DNA]</scope>
    <source>
        <strain evidence="1">ISS417</strain>
    </source>
</reference>
<name>A0A0V0TBG2_9BILA</name>
<comment type="caution">
    <text evidence="1">The sequence shown here is derived from an EMBL/GenBank/DDBJ whole genome shotgun (WGS) entry which is preliminary data.</text>
</comment>
<gene>
    <name evidence="1" type="ORF">T05_6811</name>
</gene>
<dbReference type="Proteomes" id="UP000055048">
    <property type="component" value="Unassembled WGS sequence"/>
</dbReference>
<sequence>MTTPPNQPDCPNVAKGGLGTAIVMFSIQKSSNDLTTTTSGGVELVDFGGLPACCTLRQIVAVRRLPTNQ</sequence>
<dbReference type="AlphaFoldDB" id="A0A0V0TBG2"/>